<accession>A0ABQ9H3E3</accession>
<sequence length="901" mass="100483">MGATNIVGSLSLSSLVRTSSQRDACIPSTDSPGHARAHTPITPPPGTPSLTGDPAVAAQLSPRLTSVASTPPPDLASSSTLASGLREYFRSSENVSSVLTCQMPLRCDGMSTFIAAQPYVGGTSGSERIRIFPRKKALSDFEVRHTPDANHASKKAYLWPEVRSDKAALCCHRRQQERQADVSARPAFYVLVYTVHDHEAATIITNWLLPVPILKSDFPYGQNARWHERAVCAKSPFRATKHRSHAVFTRRYIERTYKDLHWEAWWWPAMVLHCSVQSPSRSSTNGEAWWKPAVVLDTFSAKCKYSLPRNSVIDFFEWVRSGTSSAIDLFEWVTYSSAAINDFVEDSLLLLNTSNFWEPAHPATLMGTTYADDYDDTVNANDGMIKSACVECALTRCAHENDKLQNKRSSVLNTDKHTTATKKSKLYINDETGSEDDNENRIYDDYDDSVGSEDNSLDVLTHFTNEFPSKSDVNKGEDAENTDYMFTVDPNELHFGIFGVKDQRPWVLSPALLTRSHKSRSSESSSSVFTGGGARGYAFLSRFVIDEESKVGSMERKHPKSPRRKTFKRKMIATISWELRGVLLVDVTERNATVNASQECYETTPSSCTSGIAIYCQASSRPYWSSNDWTRGINHVFSREPYCPDFAPLDFHLFGKMKKHLWQTIFQPRRSDSSKRPPSTVALVYHALSSVHTTHKPFSRHPSSSPMFLPQRLTTFRLRGYLVSSVLAQKLLQIPRCAEKKDYQKILHPLSRRLPQQGGGDVTPARSAVKHCPGRRANRRQAVTGSAKGGREGRDAHTLPPPPKKKHCPGPSITRRKTAQSQRKTAQSQGLKTLCLPSTLWCDRIINVQSKTYADSSDDTCTSGSYANSRLSMPPVLSVTRINTNSETVHGNGMEEIGNVK</sequence>
<protein>
    <submittedName>
        <fullName evidence="2">Uncharacterized protein</fullName>
    </submittedName>
</protein>
<organism evidence="2 3">
    <name type="scientific">Dryococelus australis</name>
    <dbReference type="NCBI Taxonomy" id="614101"/>
    <lineage>
        <taxon>Eukaryota</taxon>
        <taxon>Metazoa</taxon>
        <taxon>Ecdysozoa</taxon>
        <taxon>Arthropoda</taxon>
        <taxon>Hexapoda</taxon>
        <taxon>Insecta</taxon>
        <taxon>Pterygota</taxon>
        <taxon>Neoptera</taxon>
        <taxon>Polyneoptera</taxon>
        <taxon>Phasmatodea</taxon>
        <taxon>Verophasmatodea</taxon>
        <taxon>Anareolatae</taxon>
        <taxon>Phasmatidae</taxon>
        <taxon>Eurycanthinae</taxon>
        <taxon>Dryococelus</taxon>
    </lineage>
</organism>
<feature type="compositionally biased region" description="Polar residues" evidence="1">
    <location>
        <begin position="819"/>
        <end position="829"/>
    </location>
</feature>
<name>A0ABQ9H3E3_9NEOP</name>
<feature type="region of interest" description="Disordered" evidence="1">
    <location>
        <begin position="21"/>
        <end position="54"/>
    </location>
</feature>
<comment type="caution">
    <text evidence="2">The sequence shown here is derived from an EMBL/GenBank/DDBJ whole genome shotgun (WGS) entry which is preliminary data.</text>
</comment>
<feature type="compositionally biased region" description="Basic residues" evidence="1">
    <location>
        <begin position="803"/>
        <end position="818"/>
    </location>
</feature>
<evidence type="ECO:0000313" key="2">
    <source>
        <dbReference type="EMBL" id="KAJ8878784.1"/>
    </source>
</evidence>
<feature type="region of interest" description="Disordered" evidence="1">
    <location>
        <begin position="425"/>
        <end position="444"/>
    </location>
</feature>
<reference evidence="2 3" key="1">
    <citation type="submission" date="2023-02" db="EMBL/GenBank/DDBJ databases">
        <title>LHISI_Scaffold_Assembly.</title>
        <authorList>
            <person name="Stuart O.P."/>
            <person name="Cleave R."/>
            <person name="Magrath M.J.L."/>
            <person name="Mikheyev A.S."/>
        </authorList>
    </citation>
    <scope>NUCLEOTIDE SEQUENCE [LARGE SCALE GENOMIC DNA]</scope>
    <source>
        <strain evidence="2">Daus_M_001</strain>
        <tissue evidence="2">Leg muscle</tissue>
    </source>
</reference>
<dbReference type="InterPro" id="IPR036397">
    <property type="entry name" value="RNaseH_sf"/>
</dbReference>
<proteinExistence type="predicted"/>
<keyword evidence="3" id="KW-1185">Reference proteome</keyword>
<dbReference type="Proteomes" id="UP001159363">
    <property type="component" value="Chromosome 6"/>
</dbReference>
<evidence type="ECO:0000313" key="3">
    <source>
        <dbReference type="Proteomes" id="UP001159363"/>
    </source>
</evidence>
<feature type="region of interest" description="Disordered" evidence="1">
    <location>
        <begin position="750"/>
        <end position="829"/>
    </location>
</feature>
<gene>
    <name evidence="2" type="ORF">PR048_019370</name>
</gene>
<evidence type="ECO:0000256" key="1">
    <source>
        <dbReference type="SAM" id="MobiDB-lite"/>
    </source>
</evidence>
<dbReference type="Gene3D" id="3.30.420.10">
    <property type="entry name" value="Ribonuclease H-like superfamily/Ribonuclease H"/>
    <property type="match status" value="1"/>
</dbReference>
<dbReference type="EMBL" id="JARBHB010000007">
    <property type="protein sequence ID" value="KAJ8878784.1"/>
    <property type="molecule type" value="Genomic_DNA"/>
</dbReference>
<feature type="compositionally biased region" description="Basic residues" evidence="1">
    <location>
        <begin position="768"/>
        <end position="779"/>
    </location>
</feature>